<dbReference type="EMBL" id="CP032550">
    <property type="protein sequence ID" value="QGU28327.1"/>
    <property type="molecule type" value="Genomic_DNA"/>
</dbReference>
<protein>
    <submittedName>
        <fullName evidence="3">DUF916 domain-containing protein</fullName>
    </submittedName>
</protein>
<keyword evidence="2" id="KW-0732">Signal</keyword>
<dbReference type="Proteomes" id="UP000422989">
    <property type="component" value="Chromosome"/>
</dbReference>
<feature type="signal peptide" evidence="2">
    <location>
        <begin position="1"/>
        <end position="34"/>
    </location>
</feature>
<accession>A0A6I6E6C5</accession>
<gene>
    <name evidence="3" type="ORF">D7D94_12055</name>
</gene>
<proteinExistence type="predicted"/>
<dbReference type="RefSeq" id="WP_156242864.1">
    <property type="nucleotide sequence ID" value="NZ_BAAAZL010000004.1"/>
</dbReference>
<name>A0A6I6E6C5_9MICO</name>
<organism evidence="3 4">
    <name type="scientific">Microbacterium oryzae</name>
    <dbReference type="NCBI Taxonomy" id="743009"/>
    <lineage>
        <taxon>Bacteria</taxon>
        <taxon>Bacillati</taxon>
        <taxon>Actinomycetota</taxon>
        <taxon>Actinomycetes</taxon>
        <taxon>Micrococcales</taxon>
        <taxon>Microbacteriaceae</taxon>
        <taxon>Microbacterium</taxon>
    </lineage>
</organism>
<keyword evidence="1" id="KW-0812">Transmembrane</keyword>
<evidence type="ECO:0000313" key="3">
    <source>
        <dbReference type="EMBL" id="QGU28327.1"/>
    </source>
</evidence>
<feature type="chain" id="PRO_5026012124" evidence="2">
    <location>
        <begin position="35"/>
        <end position="353"/>
    </location>
</feature>
<dbReference type="OrthoDB" id="4336304at2"/>
<dbReference type="KEGG" id="moj:D7D94_12055"/>
<keyword evidence="4" id="KW-1185">Reference proteome</keyword>
<keyword evidence="1" id="KW-0472">Membrane</keyword>
<evidence type="ECO:0000256" key="1">
    <source>
        <dbReference type="SAM" id="Phobius"/>
    </source>
</evidence>
<reference evidence="3 4" key="1">
    <citation type="submission" date="2018-09" db="EMBL/GenBank/DDBJ databases">
        <title>Whole genome sequencing of Microbacterium oryzae strain MB-10T.</title>
        <authorList>
            <person name="Das S.K."/>
        </authorList>
    </citation>
    <scope>NUCLEOTIDE SEQUENCE [LARGE SCALE GENOMIC DNA]</scope>
    <source>
        <strain evidence="3 4">MB-10</strain>
    </source>
</reference>
<keyword evidence="1" id="KW-1133">Transmembrane helix</keyword>
<sequence length="353" mass="37592">MDLPFRSRFAALRIVTAAAVALLLPLAAASPALGAEGDEAGTITWSVRPADESGEDGRAWVEQELDPGESATEHLAVHNLSEQDVTFRLSTADGYFRENGRFSMRSSDEESVDAGTWIDVVDEVSVPAQETVIVPFTTAVPDNATPGDHAAGIAASVLSEQVSEDGATVGVESRVGFRVMTRVTGEIAPAAEVQNVSSDYRMSWNPISPGDATVRFEVVNTGNTRLLVTGAVDVQGGEIAFPAADEADQELMPGDRRSFAVAAEDVWPLVSVPVGVEVAPAVTGEGEGTALDSITAETRMWAIPWPQLIVLAGIVLLVVSATWGRRRSRRRMAELIARARDEGRREAIVDETV</sequence>
<feature type="transmembrane region" description="Helical" evidence="1">
    <location>
        <begin position="305"/>
        <end position="323"/>
    </location>
</feature>
<dbReference type="AlphaFoldDB" id="A0A6I6E6C5"/>
<evidence type="ECO:0000256" key="2">
    <source>
        <dbReference type="SAM" id="SignalP"/>
    </source>
</evidence>
<evidence type="ECO:0000313" key="4">
    <source>
        <dbReference type="Proteomes" id="UP000422989"/>
    </source>
</evidence>